<dbReference type="EMBL" id="SUMB01000020">
    <property type="protein sequence ID" value="TJZ41441.1"/>
    <property type="molecule type" value="Genomic_DNA"/>
</dbReference>
<accession>A0A4U0MLD7</accession>
<reference evidence="2 3" key="1">
    <citation type="submission" date="2019-04" db="EMBL/GenBank/DDBJ databases">
        <title>Streptomyces piniterrae sp. nov., a heliquinomycin-producing actinomycete isolated from rhizosphere soil of Pinus yunnanensis.</title>
        <authorList>
            <person name="Zhuang X."/>
            <person name="Zhao J."/>
        </authorList>
    </citation>
    <scope>NUCLEOTIDE SEQUENCE [LARGE SCALE GENOMIC DNA]</scope>
    <source>
        <strain evidence="3">jys28</strain>
    </source>
</reference>
<proteinExistence type="predicted"/>
<feature type="compositionally biased region" description="Basic and acidic residues" evidence="1">
    <location>
        <begin position="1"/>
        <end position="10"/>
    </location>
</feature>
<dbReference type="OrthoDB" id="4257468at2"/>
<evidence type="ECO:0000313" key="2">
    <source>
        <dbReference type="EMBL" id="TJZ41441.1"/>
    </source>
</evidence>
<dbReference type="Proteomes" id="UP000308697">
    <property type="component" value="Unassembled WGS sequence"/>
</dbReference>
<gene>
    <name evidence="2" type="ORF">FCH28_37025</name>
</gene>
<evidence type="ECO:0000256" key="1">
    <source>
        <dbReference type="SAM" id="MobiDB-lite"/>
    </source>
</evidence>
<organism evidence="2 3">
    <name type="scientific">Streptomyces piniterrae</name>
    <dbReference type="NCBI Taxonomy" id="2571125"/>
    <lineage>
        <taxon>Bacteria</taxon>
        <taxon>Bacillati</taxon>
        <taxon>Actinomycetota</taxon>
        <taxon>Actinomycetes</taxon>
        <taxon>Kitasatosporales</taxon>
        <taxon>Streptomycetaceae</taxon>
        <taxon>Streptomyces</taxon>
    </lineage>
</organism>
<keyword evidence="3" id="KW-1185">Reference proteome</keyword>
<sequence>MGFFSRKQESTESADPTMTELGREYAIAKRHGDRKTANRLTREVGGNGRTDEERAAFWKGADDYDAIPPAHSKRHNRRR</sequence>
<comment type="caution">
    <text evidence="2">The sequence shown here is derived from an EMBL/GenBank/DDBJ whole genome shotgun (WGS) entry which is preliminary data.</text>
</comment>
<protein>
    <submittedName>
        <fullName evidence="2">Uncharacterized protein</fullName>
    </submittedName>
</protein>
<dbReference type="RefSeq" id="WP_136744827.1">
    <property type="nucleotide sequence ID" value="NZ_SUMB01000020.1"/>
</dbReference>
<evidence type="ECO:0000313" key="3">
    <source>
        <dbReference type="Proteomes" id="UP000308697"/>
    </source>
</evidence>
<dbReference type="AlphaFoldDB" id="A0A4U0MLD7"/>
<name>A0A4U0MLD7_9ACTN</name>
<feature type="compositionally biased region" description="Basic and acidic residues" evidence="1">
    <location>
        <begin position="49"/>
        <end position="62"/>
    </location>
</feature>
<feature type="region of interest" description="Disordered" evidence="1">
    <location>
        <begin position="1"/>
        <end position="79"/>
    </location>
</feature>